<evidence type="ECO:0000256" key="4">
    <source>
        <dbReference type="ARBA" id="ARBA00022723"/>
    </source>
</evidence>
<dbReference type="GO" id="GO:0008270">
    <property type="term" value="F:zinc ion binding"/>
    <property type="evidence" value="ECO:0007669"/>
    <property type="project" value="UniProtKB-KW"/>
</dbReference>
<dbReference type="FunFam" id="3.30.160.60:FF:000097">
    <property type="entry name" value="Zinc finger protein"/>
    <property type="match status" value="1"/>
</dbReference>
<keyword evidence="7" id="KW-0862">Zinc</keyword>
<dbReference type="InterPro" id="IPR050331">
    <property type="entry name" value="Zinc_finger"/>
</dbReference>
<feature type="compositionally biased region" description="Polar residues" evidence="13">
    <location>
        <begin position="133"/>
        <end position="147"/>
    </location>
</feature>
<keyword evidence="5" id="KW-0677">Repeat</keyword>
<evidence type="ECO:0000256" key="2">
    <source>
        <dbReference type="ARBA" id="ARBA00004123"/>
    </source>
</evidence>
<keyword evidence="16" id="KW-1185">Reference proteome</keyword>
<evidence type="ECO:0000256" key="8">
    <source>
        <dbReference type="ARBA" id="ARBA00023015"/>
    </source>
</evidence>
<keyword evidence="6 12" id="KW-0863">Zinc-finger</keyword>
<comment type="function">
    <text evidence="1">May be involved in transcriptional regulation.</text>
</comment>
<feature type="compositionally biased region" description="Acidic residues" evidence="13">
    <location>
        <begin position="148"/>
        <end position="162"/>
    </location>
</feature>
<dbReference type="Proteomes" id="UP000694548">
    <property type="component" value="Unassembled WGS sequence"/>
</dbReference>
<keyword evidence="4" id="KW-0479">Metal-binding</keyword>
<feature type="domain" description="C2H2-type" evidence="14">
    <location>
        <begin position="312"/>
        <end position="339"/>
    </location>
</feature>
<reference evidence="15" key="2">
    <citation type="submission" date="2025-09" db="UniProtKB">
        <authorList>
            <consortium name="Ensembl"/>
        </authorList>
    </citation>
    <scope>IDENTIFICATION</scope>
</reference>
<feature type="domain" description="C2H2-type" evidence="14">
    <location>
        <begin position="284"/>
        <end position="311"/>
    </location>
</feature>
<dbReference type="GO" id="GO:0005634">
    <property type="term" value="C:nucleus"/>
    <property type="evidence" value="ECO:0007669"/>
    <property type="project" value="UniProtKB-SubCell"/>
</dbReference>
<evidence type="ECO:0000256" key="9">
    <source>
        <dbReference type="ARBA" id="ARBA00023125"/>
    </source>
</evidence>
<dbReference type="Pfam" id="PF00096">
    <property type="entry name" value="zf-C2H2"/>
    <property type="match status" value="7"/>
</dbReference>
<organism evidence="15 16">
    <name type="scientific">Nothobranchius furzeri</name>
    <name type="common">Turquoise killifish</name>
    <dbReference type="NCBI Taxonomy" id="105023"/>
    <lineage>
        <taxon>Eukaryota</taxon>
        <taxon>Metazoa</taxon>
        <taxon>Chordata</taxon>
        <taxon>Craniata</taxon>
        <taxon>Vertebrata</taxon>
        <taxon>Euteleostomi</taxon>
        <taxon>Actinopterygii</taxon>
        <taxon>Neopterygii</taxon>
        <taxon>Teleostei</taxon>
        <taxon>Neoteleostei</taxon>
        <taxon>Acanthomorphata</taxon>
        <taxon>Ovalentaria</taxon>
        <taxon>Atherinomorphae</taxon>
        <taxon>Cyprinodontiformes</taxon>
        <taxon>Nothobranchiidae</taxon>
        <taxon>Nothobranchius</taxon>
    </lineage>
</organism>
<evidence type="ECO:0000256" key="5">
    <source>
        <dbReference type="ARBA" id="ARBA00022737"/>
    </source>
</evidence>
<evidence type="ECO:0000259" key="14">
    <source>
        <dbReference type="PROSITE" id="PS50157"/>
    </source>
</evidence>
<keyword evidence="10" id="KW-0804">Transcription</keyword>
<dbReference type="PANTHER" id="PTHR16515:SF49">
    <property type="entry name" value="GASTRULA ZINC FINGER PROTEIN XLCGF49.1-LIKE-RELATED"/>
    <property type="match status" value="1"/>
</dbReference>
<evidence type="ECO:0000256" key="7">
    <source>
        <dbReference type="ARBA" id="ARBA00022833"/>
    </source>
</evidence>
<comment type="similarity">
    <text evidence="3">Belongs to the krueppel C2H2-type zinc-finger protein family.</text>
</comment>
<name>A0A8C6LTD3_NOTFU</name>
<dbReference type="FunFam" id="3.30.160.60:FF:000557">
    <property type="entry name" value="zinc finger and SCAN domain-containing protein 29"/>
    <property type="match status" value="1"/>
</dbReference>
<feature type="domain" description="C2H2-type" evidence="14">
    <location>
        <begin position="228"/>
        <end position="255"/>
    </location>
</feature>
<dbReference type="PANTHER" id="PTHR16515">
    <property type="entry name" value="PR DOMAIN ZINC FINGER PROTEIN"/>
    <property type="match status" value="1"/>
</dbReference>
<dbReference type="Ensembl" id="ENSNFUT00015025535.1">
    <property type="protein sequence ID" value="ENSNFUP00015024428.1"/>
    <property type="gene ID" value="ENSNFUG00015011816.1"/>
</dbReference>
<evidence type="ECO:0000256" key="6">
    <source>
        <dbReference type="ARBA" id="ARBA00022771"/>
    </source>
</evidence>
<comment type="subcellular location">
    <subcellularLocation>
        <location evidence="2">Nucleus</location>
    </subcellularLocation>
</comment>
<protein>
    <recommendedName>
        <fullName evidence="14">C2H2-type domain-containing protein</fullName>
    </recommendedName>
</protein>
<evidence type="ECO:0000256" key="10">
    <source>
        <dbReference type="ARBA" id="ARBA00023163"/>
    </source>
</evidence>
<evidence type="ECO:0000313" key="15">
    <source>
        <dbReference type="Ensembl" id="ENSNFUP00015024428.1"/>
    </source>
</evidence>
<dbReference type="FunFam" id="3.30.160.60:FF:000251">
    <property type="entry name" value="FEZ family zinc finger 2"/>
    <property type="match status" value="1"/>
</dbReference>
<keyword evidence="8" id="KW-0805">Transcription regulation</keyword>
<dbReference type="FunFam" id="3.30.160.60:FF:000446">
    <property type="entry name" value="Zinc finger protein"/>
    <property type="match status" value="1"/>
</dbReference>
<dbReference type="Gene3D" id="3.30.160.60">
    <property type="entry name" value="Classic Zinc Finger"/>
    <property type="match status" value="7"/>
</dbReference>
<dbReference type="SMART" id="SM00355">
    <property type="entry name" value="ZnF_C2H2"/>
    <property type="match status" value="7"/>
</dbReference>
<keyword evidence="9" id="KW-0238">DNA-binding</keyword>
<dbReference type="InterPro" id="IPR013087">
    <property type="entry name" value="Znf_C2H2_type"/>
</dbReference>
<evidence type="ECO:0000256" key="1">
    <source>
        <dbReference type="ARBA" id="ARBA00003767"/>
    </source>
</evidence>
<reference evidence="15" key="1">
    <citation type="submission" date="2025-08" db="UniProtKB">
        <authorList>
            <consortium name="Ensembl"/>
        </authorList>
    </citation>
    <scope>IDENTIFICATION</scope>
</reference>
<keyword evidence="11" id="KW-0539">Nucleus</keyword>
<dbReference type="PROSITE" id="PS50157">
    <property type="entry name" value="ZINC_FINGER_C2H2_2"/>
    <property type="match status" value="7"/>
</dbReference>
<dbReference type="FunFam" id="3.30.160.60:FF:001480">
    <property type="entry name" value="Si:cabz01071911.3"/>
    <property type="match status" value="1"/>
</dbReference>
<dbReference type="FunFam" id="3.30.160.60:FF:000100">
    <property type="entry name" value="Zinc finger 45-like"/>
    <property type="match status" value="1"/>
</dbReference>
<feature type="domain" description="C2H2-type" evidence="14">
    <location>
        <begin position="368"/>
        <end position="395"/>
    </location>
</feature>
<dbReference type="GO" id="GO:0003677">
    <property type="term" value="F:DNA binding"/>
    <property type="evidence" value="ECO:0007669"/>
    <property type="project" value="UniProtKB-KW"/>
</dbReference>
<evidence type="ECO:0000256" key="13">
    <source>
        <dbReference type="SAM" id="MobiDB-lite"/>
    </source>
</evidence>
<evidence type="ECO:0000256" key="11">
    <source>
        <dbReference type="ARBA" id="ARBA00023242"/>
    </source>
</evidence>
<dbReference type="InterPro" id="IPR036236">
    <property type="entry name" value="Znf_C2H2_sf"/>
</dbReference>
<feature type="domain" description="C2H2-type" evidence="14">
    <location>
        <begin position="340"/>
        <end position="367"/>
    </location>
</feature>
<dbReference type="GeneTree" id="ENSGT00940000154446"/>
<feature type="domain" description="C2H2-type" evidence="14">
    <location>
        <begin position="256"/>
        <end position="283"/>
    </location>
</feature>
<dbReference type="GO" id="GO:0010468">
    <property type="term" value="P:regulation of gene expression"/>
    <property type="evidence" value="ECO:0007669"/>
    <property type="project" value="TreeGrafter"/>
</dbReference>
<dbReference type="PROSITE" id="PS00028">
    <property type="entry name" value="ZINC_FINGER_C2H2_1"/>
    <property type="match status" value="6"/>
</dbReference>
<proteinExistence type="inferred from homology"/>
<dbReference type="FunFam" id="3.30.160.60:FF:002343">
    <property type="entry name" value="Zinc finger protein 33A"/>
    <property type="match status" value="1"/>
</dbReference>
<feature type="region of interest" description="Disordered" evidence="13">
    <location>
        <begin position="108"/>
        <end position="187"/>
    </location>
</feature>
<accession>A0A8C6LTD3</accession>
<evidence type="ECO:0000256" key="3">
    <source>
        <dbReference type="ARBA" id="ARBA00006991"/>
    </source>
</evidence>
<dbReference type="SUPFAM" id="SSF57667">
    <property type="entry name" value="beta-beta-alpha zinc fingers"/>
    <property type="match status" value="4"/>
</dbReference>
<dbReference type="AlphaFoldDB" id="A0A8C6LTD3"/>
<feature type="domain" description="C2H2-type" evidence="14">
    <location>
        <begin position="197"/>
        <end position="226"/>
    </location>
</feature>
<sequence length="410" mass="46566">MYTSWCEYKVVADNNSHHVFLCVPTDLLKMVLIKEEPPEEQSASVDLQDPDHLHIKEEQEEVRTSLEGEQIQLKDEETDPARFPYTTVCIKSEYDEEKPLFSQLHEQQIEDKDVPSSSSAVQMTAEPGRGAENSHNPDVNHHQQTTDSETEGSGAEEDDVNLDTELLGPGPETGDENNDGNESRSSASDVKAVNKFFSCPECGKKFLHEWSLQKHTRVTGHSTQLKSFSCDECGKVFNHKTNLKSHMRVHTGQKPFSCEFCELRFSHNTNLKSHLRVHTGQKPFACEFCGLTFSHKTSVNRHIRVHTGQKPFECEFCGQRFSQKTSLNRHITVHTGEKPFECDICGQKLSNKTYLNSHMSVHTGQKPFPCEICGQRFSQKTYLNSHMSVHTGQKPFTLLSVMCHLIIKTR</sequence>
<evidence type="ECO:0000256" key="12">
    <source>
        <dbReference type="PROSITE-ProRule" id="PRU00042"/>
    </source>
</evidence>
<evidence type="ECO:0000313" key="16">
    <source>
        <dbReference type="Proteomes" id="UP000694548"/>
    </source>
</evidence>